<keyword evidence="10 19" id="KW-0863">Zinc-finger</keyword>
<dbReference type="GeneID" id="106668610"/>
<dbReference type="GO" id="GO:0070776">
    <property type="term" value="C:MOZ/MORF histone acetyltransferase complex"/>
    <property type="evidence" value="ECO:0007669"/>
    <property type="project" value="TreeGrafter"/>
</dbReference>
<feature type="compositionally biased region" description="Acidic residues" evidence="20">
    <location>
        <begin position="1417"/>
        <end position="1426"/>
    </location>
</feature>
<feature type="domain" description="SAMD1-like winged helix (WH)" evidence="24">
    <location>
        <begin position="2"/>
        <end position="78"/>
    </location>
</feature>
<keyword evidence="9" id="KW-0677">Repeat</keyword>
<keyword evidence="26" id="KW-1185">Reference proteome</keyword>
<dbReference type="GO" id="GO:0040029">
    <property type="term" value="P:epigenetic regulation of gene expression"/>
    <property type="evidence" value="ECO:0007669"/>
    <property type="project" value="UniProtKB-ARBA"/>
</dbReference>
<dbReference type="SMART" id="SM00249">
    <property type="entry name" value="PHD"/>
    <property type="match status" value="2"/>
</dbReference>
<keyword evidence="13" id="KW-0156">Chromatin regulator</keyword>
<dbReference type="PROSITE" id="PS50016">
    <property type="entry name" value="ZF_PHD_2"/>
    <property type="match status" value="1"/>
</dbReference>
<keyword evidence="14" id="KW-0007">Acetylation</keyword>
<evidence type="ECO:0000256" key="9">
    <source>
        <dbReference type="ARBA" id="ARBA00022737"/>
    </source>
</evidence>
<reference evidence="25" key="1">
    <citation type="submission" date="2022-01" db="UniProtKB">
        <authorList>
            <consortium name="EnsemblMetazoa"/>
        </authorList>
    </citation>
    <scope>IDENTIFICATION</scope>
</reference>
<evidence type="ECO:0000256" key="8">
    <source>
        <dbReference type="ARBA" id="ARBA00022723"/>
    </source>
</evidence>
<feature type="compositionally biased region" description="Basic and acidic residues" evidence="20">
    <location>
        <begin position="1206"/>
        <end position="1256"/>
    </location>
</feature>
<feature type="region of interest" description="Disordered" evidence="20">
    <location>
        <begin position="1615"/>
        <end position="1682"/>
    </location>
</feature>
<feature type="region of interest" description="Disordered" evidence="20">
    <location>
        <begin position="973"/>
        <end position="1006"/>
    </location>
</feature>
<evidence type="ECO:0000256" key="11">
    <source>
        <dbReference type="ARBA" id="ARBA00022833"/>
    </source>
</evidence>
<dbReference type="InterPro" id="IPR001965">
    <property type="entry name" value="Znf_PHD"/>
</dbReference>
<feature type="compositionally biased region" description="Basic residues" evidence="20">
    <location>
        <begin position="332"/>
        <end position="358"/>
    </location>
</feature>
<evidence type="ECO:0000256" key="5">
    <source>
        <dbReference type="ARBA" id="ARBA00022499"/>
    </source>
</evidence>
<feature type="region of interest" description="Disordered" evidence="20">
    <location>
        <begin position="1787"/>
        <end position="1825"/>
    </location>
</feature>
<dbReference type="Gene3D" id="3.30.40.10">
    <property type="entry name" value="Zinc/RING finger domain, C3HC4 (zinc finger)"/>
    <property type="match status" value="1"/>
</dbReference>
<feature type="domain" description="MYST-type HAT" evidence="23">
    <location>
        <begin position="618"/>
        <end position="900"/>
    </location>
</feature>
<dbReference type="PROSITE" id="PS51504">
    <property type="entry name" value="H15"/>
    <property type="match status" value="1"/>
</dbReference>
<protein>
    <recommendedName>
        <fullName evidence="3">histone acetyltransferase</fullName>
        <ecNumber evidence="3">2.3.1.48</ecNumber>
    </recommendedName>
</protein>
<dbReference type="GO" id="GO:0006334">
    <property type="term" value="P:nucleosome assembly"/>
    <property type="evidence" value="ECO:0007669"/>
    <property type="project" value="InterPro"/>
</dbReference>
<dbReference type="EnsemblMetazoa" id="XM_014397516.2">
    <property type="protein sequence ID" value="XP_014253002.1"/>
    <property type="gene ID" value="LOC106668610"/>
</dbReference>
<keyword evidence="6" id="KW-0597">Phosphoprotein</keyword>
<dbReference type="GO" id="GO:0003712">
    <property type="term" value="F:transcription coregulator activity"/>
    <property type="evidence" value="ECO:0007669"/>
    <property type="project" value="TreeGrafter"/>
</dbReference>
<dbReference type="SUPFAM" id="SSF46785">
    <property type="entry name" value="Winged helix' DNA-binding domain"/>
    <property type="match status" value="1"/>
</dbReference>
<dbReference type="GO" id="GO:0008270">
    <property type="term" value="F:zinc ion binding"/>
    <property type="evidence" value="ECO:0007669"/>
    <property type="project" value="UniProtKB-KW"/>
</dbReference>
<accession>A0A8I6TFS7</accession>
<feature type="compositionally biased region" description="Polar residues" evidence="20">
    <location>
        <begin position="1332"/>
        <end position="1353"/>
    </location>
</feature>
<feature type="compositionally biased region" description="Pro residues" evidence="20">
    <location>
        <begin position="1529"/>
        <end position="1538"/>
    </location>
</feature>
<organism evidence="25 26">
    <name type="scientific">Cimex lectularius</name>
    <name type="common">Bed bug</name>
    <name type="synonym">Acanthia lectularia</name>
    <dbReference type="NCBI Taxonomy" id="79782"/>
    <lineage>
        <taxon>Eukaryota</taxon>
        <taxon>Metazoa</taxon>
        <taxon>Ecdysozoa</taxon>
        <taxon>Arthropoda</taxon>
        <taxon>Hexapoda</taxon>
        <taxon>Insecta</taxon>
        <taxon>Pterygota</taxon>
        <taxon>Neoptera</taxon>
        <taxon>Paraneoptera</taxon>
        <taxon>Hemiptera</taxon>
        <taxon>Heteroptera</taxon>
        <taxon>Panheteroptera</taxon>
        <taxon>Cimicomorpha</taxon>
        <taxon>Cimicidae</taxon>
        <taxon>Cimex</taxon>
    </lineage>
</organism>
<feature type="compositionally biased region" description="Polar residues" evidence="20">
    <location>
        <begin position="1484"/>
        <end position="1500"/>
    </location>
</feature>
<dbReference type="InterPro" id="IPR016181">
    <property type="entry name" value="Acyl_CoA_acyltransferase"/>
</dbReference>
<evidence type="ECO:0000256" key="20">
    <source>
        <dbReference type="SAM" id="MobiDB-lite"/>
    </source>
</evidence>
<keyword evidence="15" id="KW-0010">Activator</keyword>
<evidence type="ECO:0000256" key="19">
    <source>
        <dbReference type="PROSITE-ProRule" id="PRU00146"/>
    </source>
</evidence>
<feature type="compositionally biased region" description="Basic and acidic residues" evidence="20">
    <location>
        <begin position="1638"/>
        <end position="1651"/>
    </location>
</feature>
<feature type="region of interest" description="Disordered" evidence="20">
    <location>
        <begin position="169"/>
        <end position="196"/>
    </location>
</feature>
<feature type="active site" description="Proton donor/acceptor" evidence="18">
    <location>
        <position position="794"/>
    </location>
</feature>
<keyword evidence="4" id="KW-0678">Repressor</keyword>
<dbReference type="SUPFAM" id="SSF57903">
    <property type="entry name" value="FYVE/PHD zinc finger"/>
    <property type="match status" value="1"/>
</dbReference>
<comment type="similarity">
    <text evidence="2">Belongs to the MYST (SAS/MOZ) family.</text>
</comment>
<dbReference type="GO" id="GO:0006357">
    <property type="term" value="P:regulation of transcription by RNA polymerase II"/>
    <property type="evidence" value="ECO:0007669"/>
    <property type="project" value="TreeGrafter"/>
</dbReference>
<evidence type="ECO:0000259" key="23">
    <source>
        <dbReference type="PROSITE" id="PS51726"/>
    </source>
</evidence>
<dbReference type="InterPro" id="IPR050603">
    <property type="entry name" value="MYST_HAT"/>
</dbReference>
<evidence type="ECO:0000256" key="10">
    <source>
        <dbReference type="ARBA" id="ARBA00022771"/>
    </source>
</evidence>
<keyword evidence="7" id="KW-0808">Transferase</keyword>
<dbReference type="Gene3D" id="3.40.630.30">
    <property type="match status" value="1"/>
</dbReference>
<dbReference type="RefSeq" id="XP_014253002.1">
    <property type="nucleotide sequence ID" value="XM_014397516.2"/>
</dbReference>
<feature type="region of interest" description="Disordered" evidence="20">
    <location>
        <begin position="906"/>
        <end position="955"/>
    </location>
</feature>
<dbReference type="FunFam" id="3.40.630.30:FF:000001">
    <property type="entry name" value="Histone acetyltransferase"/>
    <property type="match status" value="1"/>
</dbReference>
<feature type="compositionally biased region" description="Low complexity" evidence="20">
    <location>
        <begin position="1789"/>
        <end position="1823"/>
    </location>
</feature>
<evidence type="ECO:0000256" key="12">
    <source>
        <dbReference type="ARBA" id="ARBA00022843"/>
    </source>
</evidence>
<dbReference type="PROSITE" id="PS51726">
    <property type="entry name" value="MYST_HAT"/>
    <property type="match status" value="1"/>
</dbReference>
<dbReference type="PANTHER" id="PTHR10615">
    <property type="entry name" value="HISTONE ACETYLTRANSFERASE"/>
    <property type="match status" value="1"/>
</dbReference>
<evidence type="ECO:0000256" key="16">
    <source>
        <dbReference type="ARBA" id="ARBA00023242"/>
    </source>
</evidence>
<dbReference type="OMA" id="ECIIEPI"/>
<evidence type="ECO:0000259" key="22">
    <source>
        <dbReference type="PROSITE" id="PS51504"/>
    </source>
</evidence>
<feature type="compositionally biased region" description="Acidic residues" evidence="20">
    <location>
        <begin position="1130"/>
        <end position="1139"/>
    </location>
</feature>
<dbReference type="InterPro" id="IPR005818">
    <property type="entry name" value="Histone_H1/H5_H15"/>
</dbReference>
<feature type="compositionally biased region" description="Basic residues" evidence="20">
    <location>
        <begin position="1296"/>
        <end position="1320"/>
    </location>
</feature>
<dbReference type="InterPro" id="IPR013083">
    <property type="entry name" value="Znf_RING/FYVE/PHD"/>
</dbReference>
<evidence type="ECO:0000256" key="6">
    <source>
        <dbReference type="ARBA" id="ARBA00022553"/>
    </source>
</evidence>
<dbReference type="PANTHER" id="PTHR10615:SF217">
    <property type="entry name" value="HISTONE ACETYLTRANSFERASE"/>
    <property type="match status" value="1"/>
</dbReference>
<evidence type="ECO:0000256" key="7">
    <source>
        <dbReference type="ARBA" id="ARBA00022679"/>
    </source>
</evidence>
<dbReference type="InterPro" id="IPR019787">
    <property type="entry name" value="Znf_PHD-finger"/>
</dbReference>
<keyword evidence="12" id="KW-0832">Ubl conjugation</keyword>
<evidence type="ECO:0000256" key="15">
    <source>
        <dbReference type="ARBA" id="ARBA00023159"/>
    </source>
</evidence>
<dbReference type="InterPro" id="IPR011011">
    <property type="entry name" value="Znf_FYVE_PHD"/>
</dbReference>
<feature type="domain" description="H15" evidence="22">
    <location>
        <begin position="87"/>
        <end position="158"/>
    </location>
</feature>
<dbReference type="OrthoDB" id="787137at2759"/>
<evidence type="ECO:0000256" key="1">
    <source>
        <dbReference type="ARBA" id="ARBA00004123"/>
    </source>
</evidence>
<evidence type="ECO:0000256" key="2">
    <source>
        <dbReference type="ARBA" id="ARBA00010107"/>
    </source>
</evidence>
<feature type="compositionally biased region" description="Acidic residues" evidence="20">
    <location>
        <begin position="1049"/>
        <end position="1059"/>
    </location>
</feature>
<dbReference type="Pfam" id="PF21524">
    <property type="entry name" value="SAMD1_WH"/>
    <property type="match status" value="1"/>
</dbReference>
<name>A0A8I6TFS7_CIMLE</name>
<dbReference type="EC" id="2.3.1.48" evidence="3"/>
<evidence type="ECO:0000313" key="25">
    <source>
        <dbReference type="EnsemblMetazoa" id="XP_014253002.1"/>
    </source>
</evidence>
<comment type="catalytic activity">
    <reaction evidence="17">
        <text>L-lysyl-[protein] + acetyl-CoA = N(6)-acetyl-L-lysyl-[protein] + CoA + H(+)</text>
        <dbReference type="Rhea" id="RHEA:45948"/>
        <dbReference type="Rhea" id="RHEA-COMP:9752"/>
        <dbReference type="Rhea" id="RHEA-COMP:10731"/>
        <dbReference type="ChEBI" id="CHEBI:15378"/>
        <dbReference type="ChEBI" id="CHEBI:29969"/>
        <dbReference type="ChEBI" id="CHEBI:57287"/>
        <dbReference type="ChEBI" id="CHEBI:57288"/>
        <dbReference type="ChEBI" id="CHEBI:61930"/>
        <dbReference type="EC" id="2.3.1.48"/>
    </reaction>
</comment>
<dbReference type="Gene3D" id="3.30.60.60">
    <property type="entry name" value="N-acetyl transferase-like"/>
    <property type="match status" value="1"/>
</dbReference>
<dbReference type="Pfam" id="PF00538">
    <property type="entry name" value="Linker_histone"/>
    <property type="match status" value="1"/>
</dbReference>
<keyword evidence="11" id="KW-0862">Zinc</keyword>
<dbReference type="Pfam" id="PF01853">
    <property type="entry name" value="MOZ_SAS"/>
    <property type="match status" value="1"/>
</dbReference>
<dbReference type="InterPro" id="IPR036390">
    <property type="entry name" value="WH_DNA-bd_sf"/>
</dbReference>
<dbReference type="InterPro" id="IPR002717">
    <property type="entry name" value="HAT_MYST-type"/>
</dbReference>
<evidence type="ECO:0000256" key="13">
    <source>
        <dbReference type="ARBA" id="ARBA00022853"/>
    </source>
</evidence>
<dbReference type="GO" id="GO:0005634">
    <property type="term" value="C:nucleus"/>
    <property type="evidence" value="ECO:0007669"/>
    <property type="project" value="UniProtKB-SubCell"/>
</dbReference>
<evidence type="ECO:0000256" key="17">
    <source>
        <dbReference type="ARBA" id="ARBA00048017"/>
    </source>
</evidence>
<keyword evidence="5" id="KW-1017">Isopeptide bond</keyword>
<feature type="compositionally biased region" description="Basic and acidic residues" evidence="20">
    <location>
        <begin position="1364"/>
        <end position="1390"/>
    </location>
</feature>
<dbReference type="GO" id="GO:0003682">
    <property type="term" value="F:chromatin binding"/>
    <property type="evidence" value="ECO:0007669"/>
    <property type="project" value="TreeGrafter"/>
</dbReference>
<feature type="domain" description="PHD-type" evidence="21">
    <location>
        <begin position="259"/>
        <end position="306"/>
    </location>
</feature>
<dbReference type="GO" id="GO:0000786">
    <property type="term" value="C:nucleosome"/>
    <property type="evidence" value="ECO:0007669"/>
    <property type="project" value="InterPro"/>
</dbReference>
<proteinExistence type="inferred from homology"/>
<dbReference type="InterPro" id="IPR036388">
    <property type="entry name" value="WH-like_DNA-bd_sf"/>
</dbReference>
<evidence type="ECO:0000256" key="14">
    <source>
        <dbReference type="ARBA" id="ARBA00022990"/>
    </source>
</evidence>
<dbReference type="GO" id="GO:0003677">
    <property type="term" value="F:DNA binding"/>
    <property type="evidence" value="ECO:0007669"/>
    <property type="project" value="InterPro"/>
</dbReference>
<dbReference type="InterPro" id="IPR048589">
    <property type="entry name" value="SAMD1-like_WH"/>
</dbReference>
<dbReference type="KEGG" id="clec:106668610"/>
<feature type="compositionally biased region" description="Polar residues" evidence="20">
    <location>
        <begin position="985"/>
        <end position="994"/>
    </location>
</feature>
<dbReference type="Proteomes" id="UP000494040">
    <property type="component" value="Unassembled WGS sequence"/>
</dbReference>
<dbReference type="GO" id="GO:0010484">
    <property type="term" value="F:histone H3 acetyltransferase activity"/>
    <property type="evidence" value="ECO:0007669"/>
    <property type="project" value="TreeGrafter"/>
</dbReference>
<dbReference type="InterPro" id="IPR040706">
    <property type="entry name" value="Zf-MYST"/>
</dbReference>
<feature type="compositionally biased region" description="Basic and acidic residues" evidence="20">
    <location>
        <begin position="1397"/>
        <end position="1414"/>
    </location>
</feature>
<evidence type="ECO:0000256" key="4">
    <source>
        <dbReference type="ARBA" id="ARBA00022491"/>
    </source>
</evidence>
<evidence type="ECO:0000259" key="24">
    <source>
        <dbReference type="PROSITE" id="PS52014"/>
    </source>
</evidence>
<feature type="compositionally biased region" description="Low complexity" evidence="20">
    <location>
        <begin position="316"/>
        <end position="330"/>
    </location>
</feature>
<dbReference type="SUPFAM" id="SSF55729">
    <property type="entry name" value="Acyl-CoA N-acyltransferases (Nat)"/>
    <property type="match status" value="1"/>
</dbReference>
<feature type="compositionally biased region" description="Basic and acidic residues" evidence="20">
    <location>
        <begin position="1448"/>
        <end position="1482"/>
    </location>
</feature>
<feature type="compositionally biased region" description="Polar residues" evidence="20">
    <location>
        <begin position="1714"/>
        <end position="1724"/>
    </location>
</feature>
<keyword evidence="8" id="KW-0479">Metal-binding</keyword>
<comment type="subcellular location">
    <subcellularLocation>
        <location evidence="1">Nucleus</location>
    </subcellularLocation>
</comment>
<dbReference type="FunFam" id="3.30.60.60:FF:000001">
    <property type="entry name" value="Histone acetyltransferase"/>
    <property type="match status" value="1"/>
</dbReference>
<evidence type="ECO:0000313" key="26">
    <source>
        <dbReference type="Proteomes" id="UP000494040"/>
    </source>
</evidence>
<feature type="region of interest" description="Disordered" evidence="20">
    <location>
        <begin position="1694"/>
        <end position="1724"/>
    </location>
</feature>
<feature type="compositionally biased region" description="Acidic residues" evidence="20">
    <location>
        <begin position="1166"/>
        <end position="1185"/>
    </location>
</feature>
<dbReference type="Gene3D" id="1.10.10.10">
    <property type="entry name" value="Winged helix-like DNA-binding domain superfamily/Winged helix DNA-binding domain"/>
    <property type="match status" value="2"/>
</dbReference>
<evidence type="ECO:0000256" key="3">
    <source>
        <dbReference type="ARBA" id="ARBA00013184"/>
    </source>
</evidence>
<keyword evidence="16" id="KW-0539">Nucleus</keyword>
<feature type="compositionally biased region" description="Acidic residues" evidence="20">
    <location>
        <begin position="912"/>
        <end position="949"/>
    </location>
</feature>
<feature type="region of interest" description="Disordered" evidence="20">
    <location>
        <begin position="311"/>
        <end position="389"/>
    </location>
</feature>
<evidence type="ECO:0000259" key="21">
    <source>
        <dbReference type="PROSITE" id="PS50016"/>
    </source>
</evidence>
<dbReference type="Pfam" id="PF17772">
    <property type="entry name" value="zf-MYST"/>
    <property type="match status" value="1"/>
</dbReference>
<evidence type="ECO:0000256" key="18">
    <source>
        <dbReference type="PIRSR" id="PIRSR602717-51"/>
    </source>
</evidence>
<sequence>MKEDESTEQWLKWVLDAINKIRQQKQRPSVERIVNAIKQHEPATESTITNHLDDLVEKGLVLKVINKGKESFKDPGGAHNRFIVVDKDADLIKVVVKAVKDLDDGDGSSLKSIEKYVQQSNCLNIKPGVDLNQVVKNSLKRAVERNLVILDGKYYKGLYDEPKTPKSYYKKSGFDSSPGKPGRKRKSDSEEPPKPKRGLPICSECLGTANKNKAGVEEALSICSGCGASVHPSCAAKGDLFTCLITKGNIWHCEECAVCAKCRVCTDKICIWKCGSCERGYHLDCMNPPLDKKSKSPWKCEHCTDGKEEEKDKNETLLSTSSGTLSSSTSPKKQKSLRTQHLRSLRKAARAVGKKGHTRSLSIESSSEDGNDHLPNPSPSYPTSFHLPSGGRRIEISETISKEKQKFFRCSAFYKRYNNSNNNNNNINVNTRAELQQPLAPKSNAITPVTPLTQFPRHVPPLNPHSDSKMPFGCFDDSDEPWGFAAVKFEAVKGHNDIFSPREAKGRRWKKDSPVQKSPSSLVKSAVNSKVHELERRKLIGEGCKLMTAHHRLPAEEWNRERQTEAATITSIISNDLPPGVTQKDLDTFKTARENAARLTKPNSTSDHDLLASSGAGGSLRCPASIEFGKHHIHTWYSSPFPQEYARLGKLFLCEFCLKYTKSKAVLRRHLHKCTWRHPPGTEIYRHNNLSVFEVDGNVAKFYCQNLCLLAKLFLDHKTLYYDVEPFLFYVLTKNDDQGFHLVGYFSKEKHCLQKYNVSCIMTLPHYQRQGFGRFLIDFSYLLSKQEGQPGTPEKPLSDLGRVSYHAYWKSVILEYINEHRDENFSISELSKGTGVKAQDIAEMLQIMGMVRPSKVELCESSSKVVVAVDWAMVDAHAERLKRSKSVRIKIEPECLRWTPLIPTLVNPYKNDDDDEDDDDDDDDDEEEEEEETKVDEEEEGEEDEEEKEEVVADLKTKEKVKIETKEVKEEKIKPVLSPKPMTPVPSNSDTFSLRTPKGGSRLKQGLLPELFKKQTDVNLKAPKLKPEVPFDEPILDKRRRTKRKYAEVEEDDDVEESNTEPAPSVNLETKQSDRKKKKSVIEPSPLIKPSRLKIPGTPLLTPVVNDSVTEPETTGRRTRRPKVTLEAKEAEEEEVEEESTPKLSKRQIAARERWAKRKQKKLEAENEPPVDQTYEEASNEEELSDASPLRKKKNSKRMESVQSPVKEDNLAKVKTDERITQTAKDSKRSGKKVETPKPKEKSPVKVVEPEEKSEEKEENDESSVSETPAETPEALTRKRGWAKGVSRKDYTPKDKPKKKPSRQWGVKSRRGRGKKKIAKKSQALPLEDTTDAQSSEIEDSAQSSPRQDSHVNSDSSSDEEELIENKEVPELEKDVCDSKVEEKNAHTEEVVSSNTEETKDSKEDDEDKQKPVLEEVTAEAVEDNNESLSPPVLPPAIEVDMDEEDKTAEPKQEENGKASDSDANKEEETKEEEQKKEEVKKGSTPSPDSHQPEPSSEQPMPNVPSPSPSQSEHKHSPEQTAPVLQPVEPLPEKPFTPPKQVEENVELPVVQQTYADISRPPVLEKVEQNPIQQNEHQLPPNIIPEMVKKPEVKENPFVPEETKKPLPLPMEVDLTQCDDSQSPAKPVVEEQPPIPELVKEKCSPPIEKKLPHQPVSRPYEQKIPLERYPSPVKEKKEKKHTSIVVLDDDHVKAREVPREEVPPPAKQPKVTAPSYNTEPPNNSVHSIHPYVSGCGELDVNLGMEPQPPPPNDMLEQQRQLQYSDCAQQSLALHHHHLTPPSHMNMVYQQQRSSKQSVASRSASSNQRQVHHPSSSPHYHQSPNYIMSQGSAYVSVLSHRMQNPPQRLGPSGSCSVSSPNFYLQTQQNSPNSLVKLQQLTNGLDSIPGHCGTMTPPPRVDLTPPPSHATPPPNHYKFYPTNQRHSNISPAPQPRGPHNMLQYNTFNSGYSRQQTPTVTGYITNSAGFINQAAQLPMQMMQSQYPQDPQQNAMYPTYGYHINSPLMQPLNGTMRR</sequence>
<feature type="region of interest" description="Disordered" evidence="20">
    <location>
        <begin position="1023"/>
        <end position="1545"/>
    </location>
</feature>
<dbReference type="PROSITE" id="PS52014">
    <property type="entry name" value="SAMD1_WH"/>
    <property type="match status" value="1"/>
</dbReference>